<protein>
    <submittedName>
        <fullName evidence="2">Uncharacterized protein</fullName>
    </submittedName>
</protein>
<proteinExistence type="predicted"/>
<dbReference type="AlphaFoldDB" id="A0A917CB12"/>
<dbReference type="EMBL" id="BMFO01000001">
    <property type="protein sequence ID" value="GGF82733.1"/>
    <property type="molecule type" value="Genomic_DNA"/>
</dbReference>
<keyword evidence="1" id="KW-0812">Transmembrane</keyword>
<keyword evidence="1" id="KW-0472">Membrane</keyword>
<gene>
    <name evidence="2" type="ORF">GCM10010960_01040</name>
</gene>
<organism evidence="2 3">
    <name type="scientific">Arenimonas maotaiensis</name>
    <dbReference type="NCBI Taxonomy" id="1446479"/>
    <lineage>
        <taxon>Bacteria</taxon>
        <taxon>Pseudomonadati</taxon>
        <taxon>Pseudomonadota</taxon>
        <taxon>Gammaproteobacteria</taxon>
        <taxon>Lysobacterales</taxon>
        <taxon>Lysobacteraceae</taxon>
        <taxon>Arenimonas</taxon>
    </lineage>
</organism>
<name>A0A917CB12_9GAMM</name>
<keyword evidence="3" id="KW-1185">Reference proteome</keyword>
<evidence type="ECO:0000256" key="1">
    <source>
        <dbReference type="SAM" id="Phobius"/>
    </source>
</evidence>
<keyword evidence="1" id="KW-1133">Transmembrane helix</keyword>
<dbReference type="Proteomes" id="UP000632858">
    <property type="component" value="Unassembled WGS sequence"/>
</dbReference>
<evidence type="ECO:0000313" key="2">
    <source>
        <dbReference type="EMBL" id="GGF82733.1"/>
    </source>
</evidence>
<reference evidence="2" key="1">
    <citation type="journal article" date="2014" name="Int. J. Syst. Evol. Microbiol.">
        <title>Complete genome sequence of Corynebacterium casei LMG S-19264T (=DSM 44701T), isolated from a smear-ripened cheese.</title>
        <authorList>
            <consortium name="US DOE Joint Genome Institute (JGI-PGF)"/>
            <person name="Walter F."/>
            <person name="Albersmeier A."/>
            <person name="Kalinowski J."/>
            <person name="Ruckert C."/>
        </authorList>
    </citation>
    <scope>NUCLEOTIDE SEQUENCE</scope>
    <source>
        <strain evidence="2">CGMCC 1.12726</strain>
    </source>
</reference>
<feature type="transmembrane region" description="Helical" evidence="1">
    <location>
        <begin position="76"/>
        <end position="95"/>
    </location>
</feature>
<accession>A0A917CB12</accession>
<dbReference type="RefSeq" id="WP_188446620.1">
    <property type="nucleotide sequence ID" value="NZ_BMFO01000001.1"/>
</dbReference>
<reference evidence="2" key="2">
    <citation type="submission" date="2020-09" db="EMBL/GenBank/DDBJ databases">
        <authorList>
            <person name="Sun Q."/>
            <person name="Zhou Y."/>
        </authorList>
    </citation>
    <scope>NUCLEOTIDE SEQUENCE</scope>
    <source>
        <strain evidence="2">CGMCC 1.12726</strain>
    </source>
</reference>
<evidence type="ECO:0000313" key="3">
    <source>
        <dbReference type="Proteomes" id="UP000632858"/>
    </source>
</evidence>
<sequence length="97" mass="10693">MWIGLVFAFLGVFGSALPGHFGMRVLAYREHLDRQLPFAPGTGQGGLPYSWWLMRFGHKAHPQARVLNQFGNLAGVFGWIALVALVAAVFCFIMSKA</sequence>
<comment type="caution">
    <text evidence="2">The sequence shown here is derived from an EMBL/GenBank/DDBJ whole genome shotgun (WGS) entry which is preliminary data.</text>
</comment>